<dbReference type="Proteomes" id="UP000246702">
    <property type="component" value="Unassembled WGS sequence"/>
</dbReference>
<name>A0A317XBZ2_9EURO</name>
<dbReference type="EMBL" id="MSFK01000004">
    <property type="protein sequence ID" value="PWY94478.1"/>
    <property type="molecule type" value="Genomic_DNA"/>
</dbReference>
<reference evidence="2 3" key="1">
    <citation type="submission" date="2016-12" db="EMBL/GenBank/DDBJ databases">
        <title>The genomes of Aspergillus section Nigri reveals drivers in fungal speciation.</title>
        <authorList>
            <consortium name="DOE Joint Genome Institute"/>
            <person name="Vesth T.C."/>
            <person name="Nybo J."/>
            <person name="Theobald S."/>
            <person name="Brandl J."/>
            <person name="Frisvad J.C."/>
            <person name="Nielsen K.F."/>
            <person name="Lyhne E.K."/>
            <person name="Kogle M.E."/>
            <person name="Kuo A."/>
            <person name="Riley R."/>
            <person name="Clum A."/>
            <person name="Nolan M."/>
            <person name="Lipzen A."/>
            <person name="Salamov A."/>
            <person name="Henrissat B."/>
            <person name="Wiebenga A."/>
            <person name="De Vries R.P."/>
            <person name="Grigoriev I.V."/>
            <person name="Mortensen U.H."/>
            <person name="Andersen M.R."/>
            <person name="Baker S.E."/>
        </authorList>
    </citation>
    <scope>NUCLEOTIDE SEQUENCE [LARGE SCALE GENOMIC DNA]</scope>
    <source>
        <strain evidence="2 3">CBS 115572</strain>
    </source>
</reference>
<feature type="transmembrane region" description="Helical" evidence="1">
    <location>
        <begin position="70"/>
        <end position="90"/>
    </location>
</feature>
<evidence type="ECO:0000256" key="1">
    <source>
        <dbReference type="SAM" id="Phobius"/>
    </source>
</evidence>
<evidence type="ECO:0000313" key="2">
    <source>
        <dbReference type="EMBL" id="PWY94478.1"/>
    </source>
</evidence>
<evidence type="ECO:0000313" key="3">
    <source>
        <dbReference type="Proteomes" id="UP000246702"/>
    </source>
</evidence>
<keyword evidence="1" id="KW-0472">Membrane</keyword>
<dbReference type="GeneID" id="37108739"/>
<proteinExistence type="predicted"/>
<dbReference type="AlphaFoldDB" id="A0A317XBZ2"/>
<protein>
    <submittedName>
        <fullName evidence="2">Uncharacterized protein</fullName>
    </submittedName>
</protein>
<organism evidence="2 3">
    <name type="scientific">Aspergillus sclerotioniger CBS 115572</name>
    <dbReference type="NCBI Taxonomy" id="1450535"/>
    <lineage>
        <taxon>Eukaryota</taxon>
        <taxon>Fungi</taxon>
        <taxon>Dikarya</taxon>
        <taxon>Ascomycota</taxon>
        <taxon>Pezizomycotina</taxon>
        <taxon>Eurotiomycetes</taxon>
        <taxon>Eurotiomycetidae</taxon>
        <taxon>Eurotiales</taxon>
        <taxon>Aspergillaceae</taxon>
        <taxon>Aspergillus</taxon>
        <taxon>Aspergillus subgen. Circumdati</taxon>
    </lineage>
</organism>
<accession>A0A317XBZ2</accession>
<comment type="caution">
    <text evidence="2">The sequence shown here is derived from an EMBL/GenBank/DDBJ whole genome shotgun (WGS) entry which is preliminary data.</text>
</comment>
<keyword evidence="1" id="KW-1133">Transmembrane helix</keyword>
<keyword evidence="1" id="KW-0812">Transmembrane</keyword>
<keyword evidence="3" id="KW-1185">Reference proteome</keyword>
<gene>
    <name evidence="2" type="ORF">BO94DRAFT_276348</name>
</gene>
<dbReference type="RefSeq" id="XP_025471239.1">
    <property type="nucleotide sequence ID" value="XM_025606596.1"/>
</dbReference>
<sequence>MVHSGLVADDDRAGSHDLFFAPMIFRSSWVGVGYVWDHGWNGNTGAPACPGNKYPALFCCCRCCCYCCQWFRFYSYVAMMLRFLGSFFLLHSPRLSLEQR</sequence>